<dbReference type="PROSITE" id="PS51257">
    <property type="entry name" value="PROKAR_LIPOPROTEIN"/>
    <property type="match status" value="1"/>
</dbReference>
<dbReference type="OrthoDB" id="5066157at2"/>
<comment type="caution">
    <text evidence="2">The sequence shown here is derived from an EMBL/GenBank/DDBJ whole genome shotgun (WGS) entry which is preliminary data.</text>
</comment>
<dbReference type="RefSeq" id="WP_141871672.1">
    <property type="nucleotide sequence ID" value="NZ_VFOX01000001.1"/>
</dbReference>
<evidence type="ECO:0000256" key="1">
    <source>
        <dbReference type="SAM" id="SignalP"/>
    </source>
</evidence>
<protein>
    <recommendedName>
        <fullName evidence="4">Lipoprotein</fullName>
    </recommendedName>
</protein>
<dbReference type="Proteomes" id="UP000317209">
    <property type="component" value="Unassembled WGS sequence"/>
</dbReference>
<organism evidence="2 3">
    <name type="scientific">Microbacterium saperdae</name>
    <dbReference type="NCBI Taxonomy" id="69368"/>
    <lineage>
        <taxon>Bacteria</taxon>
        <taxon>Bacillati</taxon>
        <taxon>Actinomycetota</taxon>
        <taxon>Actinomycetes</taxon>
        <taxon>Micrococcales</taxon>
        <taxon>Microbacteriaceae</taxon>
        <taxon>Microbacterium</taxon>
    </lineage>
</organism>
<feature type="signal peptide" evidence="1">
    <location>
        <begin position="1"/>
        <end position="29"/>
    </location>
</feature>
<evidence type="ECO:0000313" key="3">
    <source>
        <dbReference type="Proteomes" id="UP000317209"/>
    </source>
</evidence>
<sequence length="241" mass="24810">MTVSLRAFSSLALGGLLLASVLVGCSTNAGSSPAPESTGEPISADTSYAPQAAWLDSTAFVLKTWSDACAPQVGDLVAGNQSLEIVLVKNEDEMCATVQTAHGTYLGLPAGFDSSRPVELTITDVGGTETDLTLPALDGGEIIPADRMSGQIPAAAWFGDQELAVLTWGSSTCMPGSGEVEAVSETEAVVRLHSHTDTICTRDLVPQITFVPAKGIAADAVLTLADHVDAEGEPVVLRVVS</sequence>
<reference evidence="2 3" key="1">
    <citation type="submission" date="2019-06" db="EMBL/GenBank/DDBJ databases">
        <title>Sequencing the genomes of 1000 actinobacteria strains.</title>
        <authorList>
            <person name="Klenk H.-P."/>
        </authorList>
    </citation>
    <scope>NUCLEOTIDE SEQUENCE [LARGE SCALE GENOMIC DNA]</scope>
    <source>
        <strain evidence="2 3">DSM 20169</strain>
    </source>
</reference>
<dbReference type="AlphaFoldDB" id="A0A543BLR1"/>
<dbReference type="EMBL" id="VFOX01000001">
    <property type="protein sequence ID" value="TQL85748.1"/>
    <property type="molecule type" value="Genomic_DNA"/>
</dbReference>
<evidence type="ECO:0000313" key="2">
    <source>
        <dbReference type="EMBL" id="TQL85748.1"/>
    </source>
</evidence>
<keyword evidence="3" id="KW-1185">Reference proteome</keyword>
<name>A0A543BLR1_9MICO</name>
<keyword evidence="1" id="KW-0732">Signal</keyword>
<feature type="chain" id="PRO_5038426036" description="Lipoprotein" evidence="1">
    <location>
        <begin position="30"/>
        <end position="241"/>
    </location>
</feature>
<gene>
    <name evidence="2" type="ORF">FB560_1379</name>
</gene>
<accession>A0A543BLR1</accession>
<evidence type="ECO:0008006" key="4">
    <source>
        <dbReference type="Google" id="ProtNLM"/>
    </source>
</evidence>
<proteinExistence type="predicted"/>